<dbReference type="Pfam" id="PF25886">
    <property type="entry name" value="Msy1"/>
    <property type="match status" value="1"/>
</dbReference>
<dbReference type="Proteomes" id="UP000770015">
    <property type="component" value="Unassembled WGS sequence"/>
</dbReference>
<feature type="region of interest" description="Disordered" evidence="4">
    <location>
        <begin position="1"/>
        <end position="84"/>
    </location>
</feature>
<feature type="domain" description="EF-hand" evidence="6">
    <location>
        <begin position="443"/>
        <end position="478"/>
    </location>
</feature>
<evidence type="ECO:0000256" key="5">
    <source>
        <dbReference type="SAM" id="Phobius"/>
    </source>
</evidence>
<keyword evidence="5" id="KW-1133">Transmembrane helix</keyword>
<keyword evidence="3" id="KW-0256">Endoplasmic reticulum</keyword>
<feature type="transmembrane region" description="Helical" evidence="5">
    <location>
        <begin position="249"/>
        <end position="268"/>
    </location>
</feature>
<dbReference type="PIRSF" id="PIRSF017209">
    <property type="entry name" value="Memb_At2g17000_prd"/>
    <property type="match status" value="1"/>
</dbReference>
<feature type="compositionally biased region" description="Polar residues" evidence="4">
    <location>
        <begin position="730"/>
        <end position="748"/>
    </location>
</feature>
<feature type="compositionally biased region" description="Polar residues" evidence="4">
    <location>
        <begin position="775"/>
        <end position="784"/>
    </location>
</feature>
<feature type="compositionally biased region" description="Basic and acidic residues" evidence="4">
    <location>
        <begin position="785"/>
        <end position="802"/>
    </location>
</feature>
<dbReference type="InterPro" id="IPR002048">
    <property type="entry name" value="EF_hand_dom"/>
</dbReference>
<dbReference type="OrthoDB" id="544685at2759"/>
<dbReference type="PANTHER" id="PTHR31323">
    <property type="entry name" value="MECHANOSENSITIVE ION CHANNEL PROTEIN MSY2"/>
    <property type="match status" value="1"/>
</dbReference>
<feature type="compositionally biased region" description="Low complexity" evidence="4">
    <location>
        <begin position="803"/>
        <end position="812"/>
    </location>
</feature>
<dbReference type="GO" id="GO:0005509">
    <property type="term" value="F:calcium ion binding"/>
    <property type="evidence" value="ECO:0007669"/>
    <property type="project" value="InterPro"/>
</dbReference>
<dbReference type="GO" id="GO:0006874">
    <property type="term" value="P:intracellular calcium ion homeostasis"/>
    <property type="evidence" value="ECO:0007669"/>
    <property type="project" value="TreeGrafter"/>
</dbReference>
<evidence type="ECO:0000256" key="4">
    <source>
        <dbReference type="SAM" id="MobiDB-lite"/>
    </source>
</evidence>
<feature type="region of interest" description="Disordered" evidence="4">
    <location>
        <begin position="107"/>
        <end position="129"/>
    </location>
</feature>
<feature type="transmembrane region" description="Helical" evidence="5">
    <location>
        <begin position="202"/>
        <end position="228"/>
    </location>
</feature>
<sequence>MTTPVGSRSRDEFELDERRSSHTADTLNDHYQHASTSFAHNQQSQEKVPRLDSLQTQNNNIINNNNFPPENDLLSPGGTREQASRLNDDLELLRAERIVSNAEHDLARTRSKNRQHHPEPEDLFAGNPGLEDKPAPSKDYKAAHKTFIVLRWLKKIPRCFRYILYLIPGAGLLMIPILMGLYNDDPPIIGGSSGLPLLWFGIWLMILYCTLWGSRMVTSLMPLIFNFVATLLGSTNHKKWKDVGRSLEIHTSLFIWMLINLITFQILMDKHRAGTEFVQWIDIMNKIIIAIFVLAVLNWLEKICIQWIATSFHMRTYSQRIETNKSDIHHLIRLYIHAKEHVAGDDDTWKATGEAMAPGGTRTPMAALHNNVRHVFNKAGDVANRVGNDFIGRKSTMNVDKKVVYELLRTTSSAHTLARLIYRSLVSPANDTIYMEDMQVAFKDAEEAEVAFGIFDKDFNGDISMEEMEAVCNEIHLERKAIAASLKDLDSVIKKLDKVFFTVIFVVAIIIFITILSASAAAGLASTGTAVLGLAWMLQATAQEFLQSIIFVFVKHPFDVGDRFKKMEGHIVQAPNSVLNTLFILNQRRSSGLADVVPLELGITNDPSLIEELKARMVDFALQNKRDYQPRVLTEVQVVNNVQSFSMNFIFFHKSNFQNELLRLTRHNKFVAQLMAEIKNLGFSGPWQVAPGASRETPMYWCGPGGPPAYDSSAADDRDDKPNPPMPSGSALQQTRSNASGNSVSRSAMRQIPTIEENFSDFQDVFESRKREHNPQITRLQSIREQSRVDRERRSGSIERGESPSASASGAALRQSIDSHHSRRHIFGGRSRSKSQTKPNPQEMV</sequence>
<dbReference type="InterPro" id="IPR016688">
    <property type="entry name" value="MscS-like_plants/fungi"/>
</dbReference>
<evidence type="ECO:0000259" key="6">
    <source>
        <dbReference type="PROSITE" id="PS50222"/>
    </source>
</evidence>
<feature type="transmembrane region" description="Helical" evidence="5">
    <location>
        <begin position="162"/>
        <end position="182"/>
    </location>
</feature>
<feature type="transmembrane region" description="Helical" evidence="5">
    <location>
        <begin position="499"/>
        <end position="522"/>
    </location>
</feature>
<protein>
    <recommendedName>
        <fullName evidence="3">Mechanosensitive ion channel protein</fullName>
    </recommendedName>
</protein>
<feature type="region of interest" description="Disordered" evidence="4">
    <location>
        <begin position="769"/>
        <end position="845"/>
    </location>
</feature>
<feature type="compositionally biased region" description="Polar residues" evidence="4">
    <location>
        <begin position="836"/>
        <end position="845"/>
    </location>
</feature>
<feature type="compositionally biased region" description="Polar residues" evidence="4">
    <location>
        <begin position="33"/>
        <end position="46"/>
    </location>
</feature>
<feature type="compositionally biased region" description="Basic residues" evidence="4">
    <location>
        <begin position="821"/>
        <end position="835"/>
    </location>
</feature>
<dbReference type="Gene3D" id="1.10.238.10">
    <property type="entry name" value="EF-hand"/>
    <property type="match status" value="1"/>
</dbReference>
<feature type="region of interest" description="Disordered" evidence="4">
    <location>
        <begin position="698"/>
        <end position="756"/>
    </location>
</feature>
<evidence type="ECO:0000256" key="2">
    <source>
        <dbReference type="ARBA" id="ARBA00008017"/>
    </source>
</evidence>
<feature type="compositionally biased region" description="Basic and acidic residues" evidence="4">
    <location>
        <begin position="8"/>
        <end position="32"/>
    </location>
</feature>
<dbReference type="EMBL" id="JAGSXJ010000005">
    <property type="protein sequence ID" value="KAH6691337.1"/>
    <property type="molecule type" value="Genomic_DNA"/>
</dbReference>
<evidence type="ECO:0000313" key="8">
    <source>
        <dbReference type="Proteomes" id="UP000770015"/>
    </source>
</evidence>
<dbReference type="InterPro" id="IPR058650">
    <property type="entry name" value="Msy1/2-like"/>
</dbReference>
<keyword evidence="3 5" id="KW-0472">Membrane</keyword>
<comment type="caution">
    <text evidence="7">The sequence shown here is derived from an EMBL/GenBank/DDBJ whole genome shotgun (WGS) entry which is preliminary data.</text>
</comment>
<comment type="subcellular location">
    <subcellularLocation>
        <location evidence="1">Endomembrane system</location>
        <topology evidence="1">Multi-pass membrane protein</topology>
    </subcellularLocation>
    <subcellularLocation>
        <location evidence="3">Endoplasmic reticulum membrane</location>
    </subcellularLocation>
</comment>
<reference evidence="7" key="1">
    <citation type="journal article" date="2021" name="Nat. Commun.">
        <title>Genetic determinants of endophytism in the Arabidopsis root mycobiome.</title>
        <authorList>
            <person name="Mesny F."/>
            <person name="Miyauchi S."/>
            <person name="Thiergart T."/>
            <person name="Pickel B."/>
            <person name="Atanasova L."/>
            <person name="Karlsson M."/>
            <person name="Huettel B."/>
            <person name="Barry K.W."/>
            <person name="Haridas S."/>
            <person name="Chen C."/>
            <person name="Bauer D."/>
            <person name="Andreopoulos W."/>
            <person name="Pangilinan J."/>
            <person name="LaButti K."/>
            <person name="Riley R."/>
            <person name="Lipzen A."/>
            <person name="Clum A."/>
            <person name="Drula E."/>
            <person name="Henrissat B."/>
            <person name="Kohler A."/>
            <person name="Grigoriev I.V."/>
            <person name="Martin F.M."/>
            <person name="Hacquard S."/>
        </authorList>
    </citation>
    <scope>NUCLEOTIDE SEQUENCE</scope>
    <source>
        <strain evidence="7">MPI-SDFR-AT-0117</strain>
    </source>
</reference>
<dbReference type="PROSITE" id="PS50222">
    <property type="entry name" value="EF_HAND_2"/>
    <property type="match status" value="1"/>
</dbReference>
<feature type="transmembrane region" description="Helical" evidence="5">
    <location>
        <begin position="280"/>
        <end position="300"/>
    </location>
</feature>
<dbReference type="SUPFAM" id="SSF47473">
    <property type="entry name" value="EF-hand"/>
    <property type="match status" value="1"/>
</dbReference>
<proteinExistence type="inferred from homology"/>
<keyword evidence="5" id="KW-0812">Transmembrane</keyword>
<dbReference type="AlphaFoldDB" id="A0A9P8VF68"/>
<accession>A0A9P8VF68</accession>
<name>A0A9P8VF68_9PEZI</name>
<dbReference type="InterPro" id="IPR011992">
    <property type="entry name" value="EF-hand-dom_pair"/>
</dbReference>
<comment type="similarity">
    <text evidence="2 3">Belongs to the MscS (TC 1.A.23) family.</text>
</comment>
<gene>
    <name evidence="7" type="ORF">F5X68DRAFT_165883</name>
</gene>
<organism evidence="7 8">
    <name type="scientific">Plectosphaerella plurivora</name>
    <dbReference type="NCBI Taxonomy" id="936078"/>
    <lineage>
        <taxon>Eukaryota</taxon>
        <taxon>Fungi</taxon>
        <taxon>Dikarya</taxon>
        <taxon>Ascomycota</taxon>
        <taxon>Pezizomycotina</taxon>
        <taxon>Sordariomycetes</taxon>
        <taxon>Hypocreomycetidae</taxon>
        <taxon>Glomerellales</taxon>
        <taxon>Plectosphaerellaceae</taxon>
        <taxon>Plectosphaerella</taxon>
    </lineage>
</organism>
<evidence type="ECO:0000256" key="1">
    <source>
        <dbReference type="ARBA" id="ARBA00004127"/>
    </source>
</evidence>
<evidence type="ECO:0000256" key="3">
    <source>
        <dbReference type="PIRNR" id="PIRNR017209"/>
    </source>
</evidence>
<evidence type="ECO:0000313" key="7">
    <source>
        <dbReference type="EMBL" id="KAH6691337.1"/>
    </source>
</evidence>
<keyword evidence="8" id="KW-1185">Reference proteome</keyword>
<dbReference type="GO" id="GO:0005789">
    <property type="term" value="C:endoplasmic reticulum membrane"/>
    <property type="evidence" value="ECO:0007669"/>
    <property type="project" value="UniProtKB-SubCell"/>
</dbReference>
<dbReference type="GO" id="GO:0005262">
    <property type="term" value="F:calcium channel activity"/>
    <property type="evidence" value="ECO:0007669"/>
    <property type="project" value="TreeGrafter"/>
</dbReference>
<dbReference type="PANTHER" id="PTHR31323:SF15">
    <property type="entry name" value="MECHANOSENSITIVE ION CHANNEL PROTEIN MSY1"/>
    <property type="match status" value="1"/>
</dbReference>